<keyword evidence="5" id="KW-0479">Metal-binding</keyword>
<evidence type="ECO:0000256" key="6">
    <source>
        <dbReference type="ARBA" id="ARBA00023004"/>
    </source>
</evidence>
<comment type="cofactor">
    <cofactor evidence="1">
        <name>[4Fe-4S] cluster</name>
        <dbReference type="ChEBI" id="CHEBI:49883"/>
    </cofactor>
</comment>
<dbReference type="InterPro" id="IPR023404">
    <property type="entry name" value="rSAM_horseshoe"/>
</dbReference>
<keyword evidence="12" id="KW-1185">Reference proteome</keyword>
<dbReference type="GO" id="GO:0005829">
    <property type="term" value="C:cytosol"/>
    <property type="evidence" value="ECO:0007669"/>
    <property type="project" value="TreeGrafter"/>
</dbReference>
<evidence type="ECO:0000256" key="4">
    <source>
        <dbReference type="ARBA" id="ARBA00022691"/>
    </source>
</evidence>
<accession>A0A1I0M684</accession>
<dbReference type="SFLD" id="SFLDG01082">
    <property type="entry name" value="B12-binding_domain_containing"/>
    <property type="match status" value="1"/>
</dbReference>
<organism evidence="11 12">
    <name type="scientific">[Clostridium] fimetarium</name>
    <dbReference type="NCBI Taxonomy" id="99656"/>
    <lineage>
        <taxon>Bacteria</taxon>
        <taxon>Bacillati</taxon>
        <taxon>Bacillota</taxon>
        <taxon>Clostridia</taxon>
        <taxon>Lachnospirales</taxon>
        <taxon>Lachnospiraceae</taxon>
    </lineage>
</organism>
<name>A0A1I0M684_9FIRM</name>
<feature type="coiled-coil region" evidence="8">
    <location>
        <begin position="269"/>
        <end position="296"/>
    </location>
</feature>
<dbReference type="InterPro" id="IPR007197">
    <property type="entry name" value="rSAM"/>
</dbReference>
<dbReference type="STRING" id="99656.SAMN05421659_101227"/>
<evidence type="ECO:0000313" key="11">
    <source>
        <dbReference type="EMBL" id="SEV83789.1"/>
    </source>
</evidence>
<evidence type="ECO:0000256" key="1">
    <source>
        <dbReference type="ARBA" id="ARBA00001966"/>
    </source>
</evidence>
<dbReference type="Pfam" id="PF04055">
    <property type="entry name" value="Radical_SAM"/>
    <property type="match status" value="1"/>
</dbReference>
<dbReference type="GO" id="GO:0003824">
    <property type="term" value="F:catalytic activity"/>
    <property type="evidence" value="ECO:0007669"/>
    <property type="project" value="InterPro"/>
</dbReference>
<protein>
    <submittedName>
        <fullName evidence="11">Radical SAM superfamily enzyme YgiQ, UPF0313 family</fullName>
    </submittedName>
</protein>
<evidence type="ECO:0000259" key="10">
    <source>
        <dbReference type="PROSITE" id="PS51918"/>
    </source>
</evidence>
<keyword evidence="3" id="KW-0808">Transferase</keyword>
<evidence type="ECO:0000256" key="3">
    <source>
        <dbReference type="ARBA" id="ARBA00022679"/>
    </source>
</evidence>
<dbReference type="InterPro" id="IPR006638">
    <property type="entry name" value="Elp3/MiaA/NifB-like_rSAM"/>
</dbReference>
<dbReference type="PROSITE" id="PS51332">
    <property type="entry name" value="B12_BINDING"/>
    <property type="match status" value="1"/>
</dbReference>
<feature type="domain" description="Radical SAM core" evidence="10">
    <location>
        <begin position="155"/>
        <end position="366"/>
    </location>
</feature>
<dbReference type="GO" id="GO:0051539">
    <property type="term" value="F:4 iron, 4 sulfur cluster binding"/>
    <property type="evidence" value="ECO:0007669"/>
    <property type="project" value="UniProtKB-KW"/>
</dbReference>
<keyword evidence="2" id="KW-0489">Methyltransferase</keyword>
<evidence type="ECO:0000256" key="8">
    <source>
        <dbReference type="SAM" id="Coils"/>
    </source>
</evidence>
<dbReference type="SUPFAM" id="SSF102114">
    <property type="entry name" value="Radical SAM enzymes"/>
    <property type="match status" value="1"/>
</dbReference>
<keyword evidence="8" id="KW-0175">Coiled coil</keyword>
<evidence type="ECO:0000313" key="12">
    <source>
        <dbReference type="Proteomes" id="UP000199701"/>
    </source>
</evidence>
<dbReference type="SFLD" id="SFLDS00029">
    <property type="entry name" value="Radical_SAM"/>
    <property type="match status" value="1"/>
</dbReference>
<dbReference type="Proteomes" id="UP000199701">
    <property type="component" value="Unassembled WGS sequence"/>
</dbReference>
<gene>
    <name evidence="11" type="ORF">SAMN05421659_101227</name>
</gene>
<dbReference type="EMBL" id="FOJI01000001">
    <property type="protein sequence ID" value="SEV83789.1"/>
    <property type="molecule type" value="Genomic_DNA"/>
</dbReference>
<dbReference type="PANTHER" id="PTHR43409:SF7">
    <property type="entry name" value="BLL1977 PROTEIN"/>
    <property type="match status" value="1"/>
</dbReference>
<proteinExistence type="predicted"/>
<dbReference type="Gene3D" id="3.40.50.280">
    <property type="entry name" value="Cobalamin-binding domain"/>
    <property type="match status" value="1"/>
</dbReference>
<dbReference type="PANTHER" id="PTHR43409">
    <property type="entry name" value="ANAEROBIC MAGNESIUM-PROTOPORPHYRIN IX MONOMETHYL ESTER CYCLASE-RELATED"/>
    <property type="match status" value="1"/>
</dbReference>
<sequence length="447" mass="51592">MIIKLIQPKMIMRPMDTQLKTRMSPSLGLLTIANIFHNEHTVIIENENIEDINFNDVVDIVGITVTVDVMVRATEIAEIYKSKGIPVVAGGIHITAFSEQVKKYFDVISIGLAEKTWPDIIRDLQDKKLKKIYSCNSEIKGCEIVSPGYHLIDKKKYLFCNVISTSRGCPFQCDFCYNSSEAYKKLYINRPIIDVIADIKTIGKRHVMFIDDNFIGNPKWTLEFVRSIRPMHLKWNAAVSANMVDMLDLLDEMALSGCESLFIGFESLNENAIKNIHKGQNNIRKYEKLVEEIHNRGIMINASFVFGLDADDSTTFQTTLDWIVKNKIETVTSHILTPYPGTIVYDEFVTNDRITDFDFSKYNTANVVFKPPNMTAEELYNGYLWIYKQVYSIKNILKRVPKTHRQRVPYFLFNFVYRKFGKVTDNICKLITYERVGKIAEKLSYRL</sequence>
<reference evidence="11 12" key="1">
    <citation type="submission" date="2016-10" db="EMBL/GenBank/DDBJ databases">
        <authorList>
            <person name="de Groot N.N."/>
        </authorList>
    </citation>
    <scope>NUCLEOTIDE SEQUENCE [LARGE SCALE GENOMIC DNA]</scope>
    <source>
        <strain evidence="11 12">DSM 9179</strain>
    </source>
</reference>
<keyword evidence="6" id="KW-0408">Iron</keyword>
<dbReference type="PROSITE" id="PS51918">
    <property type="entry name" value="RADICAL_SAM"/>
    <property type="match status" value="1"/>
</dbReference>
<dbReference type="InterPro" id="IPR034466">
    <property type="entry name" value="Methyltransferase_Class_B"/>
</dbReference>
<evidence type="ECO:0000256" key="2">
    <source>
        <dbReference type="ARBA" id="ARBA00022603"/>
    </source>
</evidence>
<evidence type="ECO:0000256" key="5">
    <source>
        <dbReference type="ARBA" id="ARBA00022723"/>
    </source>
</evidence>
<dbReference type="OrthoDB" id="9801659at2"/>
<dbReference type="GO" id="GO:0046872">
    <property type="term" value="F:metal ion binding"/>
    <property type="evidence" value="ECO:0007669"/>
    <property type="project" value="UniProtKB-KW"/>
</dbReference>
<dbReference type="InterPro" id="IPR006158">
    <property type="entry name" value="Cobalamin-bd"/>
</dbReference>
<dbReference type="SMART" id="SM00729">
    <property type="entry name" value="Elp3"/>
    <property type="match status" value="1"/>
</dbReference>
<dbReference type="AlphaFoldDB" id="A0A1I0M684"/>
<keyword evidence="7" id="KW-0411">Iron-sulfur</keyword>
<dbReference type="Gene3D" id="3.80.30.20">
    <property type="entry name" value="tm_1862 like domain"/>
    <property type="match status" value="1"/>
</dbReference>
<feature type="domain" description="B12-binding" evidence="9">
    <location>
        <begin position="7"/>
        <end position="131"/>
    </location>
</feature>
<evidence type="ECO:0000259" key="9">
    <source>
        <dbReference type="PROSITE" id="PS51332"/>
    </source>
</evidence>
<dbReference type="CDD" id="cd01335">
    <property type="entry name" value="Radical_SAM"/>
    <property type="match status" value="1"/>
</dbReference>
<dbReference type="RefSeq" id="WP_092449728.1">
    <property type="nucleotide sequence ID" value="NZ_FOJI01000001.1"/>
</dbReference>
<dbReference type="GO" id="GO:0031419">
    <property type="term" value="F:cobalamin binding"/>
    <property type="evidence" value="ECO:0007669"/>
    <property type="project" value="InterPro"/>
</dbReference>
<dbReference type="SFLD" id="SFLDG01123">
    <property type="entry name" value="methyltransferase_(Class_B)"/>
    <property type="match status" value="1"/>
</dbReference>
<evidence type="ECO:0000256" key="7">
    <source>
        <dbReference type="ARBA" id="ARBA00023014"/>
    </source>
</evidence>
<dbReference type="InterPro" id="IPR058240">
    <property type="entry name" value="rSAM_sf"/>
</dbReference>
<keyword evidence="4" id="KW-0949">S-adenosyl-L-methionine</keyword>
<dbReference type="InterPro" id="IPR051198">
    <property type="entry name" value="BchE-like"/>
</dbReference>